<keyword evidence="3" id="KW-1185">Reference proteome</keyword>
<feature type="region of interest" description="Disordered" evidence="1">
    <location>
        <begin position="226"/>
        <end position="286"/>
    </location>
</feature>
<dbReference type="AlphaFoldDB" id="A0AAQ3UQK6"/>
<dbReference type="EMBL" id="CP144754">
    <property type="protein sequence ID" value="WVZ96406.1"/>
    <property type="molecule type" value="Genomic_DNA"/>
</dbReference>
<evidence type="ECO:0000256" key="1">
    <source>
        <dbReference type="SAM" id="MobiDB-lite"/>
    </source>
</evidence>
<protein>
    <submittedName>
        <fullName evidence="2">Uncharacterized protein</fullName>
    </submittedName>
</protein>
<name>A0AAQ3UQK6_PASNO</name>
<evidence type="ECO:0000313" key="2">
    <source>
        <dbReference type="EMBL" id="WVZ96406.1"/>
    </source>
</evidence>
<feature type="compositionally biased region" description="Gly residues" evidence="1">
    <location>
        <begin position="229"/>
        <end position="241"/>
    </location>
</feature>
<sequence>MFLPQSNRNVEKNEAVSSSERTLPSRLSSPSARSRYTQCQKRHGHGSSSPSFCIDDSPNKVREASEQEAANGSESDQDPRRRRRRRRHGLGRCCLPQIQEKALLCSGSSAAAGVARPPGAGERCDGVGRAWRRLRRTRGREPPLPEEDMQLGAAAARGGGSAAGSHHRPRCPRRRTRGREPPPPTLPAEEDVRPPPGEEGERRRHDLERLEEEEARALPAKDLQAAAGLGSGGGAQGGSGGSRASRPDGRGGQLGGRWRGEQAEGKAGGVASRGRGPGQAKGEQRRTKELFISLTCGPTPNGWLTPFAVPIFASHQPNKKLEPFYSSTKHLPCSSFTSHQTKMKPFYSSKTLTLI</sequence>
<proteinExistence type="predicted"/>
<reference evidence="2 3" key="1">
    <citation type="submission" date="2024-02" db="EMBL/GenBank/DDBJ databases">
        <title>High-quality chromosome-scale genome assembly of Pensacola bahiagrass (Paspalum notatum Flugge var. saurae).</title>
        <authorList>
            <person name="Vega J.M."/>
            <person name="Podio M."/>
            <person name="Orjuela J."/>
            <person name="Siena L.A."/>
            <person name="Pessino S.C."/>
            <person name="Combes M.C."/>
            <person name="Mariac C."/>
            <person name="Albertini E."/>
            <person name="Pupilli F."/>
            <person name="Ortiz J.P.A."/>
            <person name="Leblanc O."/>
        </authorList>
    </citation>
    <scope>NUCLEOTIDE SEQUENCE [LARGE SCALE GENOMIC DNA]</scope>
    <source>
        <strain evidence="2">R1</strain>
        <tissue evidence="2">Leaf</tissue>
    </source>
</reference>
<feature type="compositionally biased region" description="Basic residues" evidence="1">
    <location>
        <begin position="165"/>
        <end position="177"/>
    </location>
</feature>
<organism evidence="2 3">
    <name type="scientific">Paspalum notatum var. saurae</name>
    <dbReference type="NCBI Taxonomy" id="547442"/>
    <lineage>
        <taxon>Eukaryota</taxon>
        <taxon>Viridiplantae</taxon>
        <taxon>Streptophyta</taxon>
        <taxon>Embryophyta</taxon>
        <taxon>Tracheophyta</taxon>
        <taxon>Spermatophyta</taxon>
        <taxon>Magnoliopsida</taxon>
        <taxon>Liliopsida</taxon>
        <taxon>Poales</taxon>
        <taxon>Poaceae</taxon>
        <taxon>PACMAD clade</taxon>
        <taxon>Panicoideae</taxon>
        <taxon>Andropogonodae</taxon>
        <taxon>Paspaleae</taxon>
        <taxon>Paspalinae</taxon>
        <taxon>Paspalum</taxon>
    </lineage>
</organism>
<feature type="region of interest" description="Disordered" evidence="1">
    <location>
        <begin position="154"/>
        <end position="205"/>
    </location>
</feature>
<evidence type="ECO:0000313" key="3">
    <source>
        <dbReference type="Proteomes" id="UP001341281"/>
    </source>
</evidence>
<accession>A0AAQ3UQK6</accession>
<gene>
    <name evidence="2" type="ORF">U9M48_042046</name>
</gene>
<feature type="region of interest" description="Disordered" evidence="1">
    <location>
        <begin position="1"/>
        <end position="88"/>
    </location>
</feature>
<dbReference type="Proteomes" id="UP001341281">
    <property type="component" value="Chromosome 10"/>
</dbReference>
<feature type="compositionally biased region" description="Low complexity" evidence="1">
    <location>
        <begin position="17"/>
        <end position="35"/>
    </location>
</feature>